<evidence type="ECO:0000313" key="2">
    <source>
        <dbReference type="EMBL" id="QDV32263.1"/>
    </source>
</evidence>
<dbReference type="Proteomes" id="UP000317835">
    <property type="component" value="Chromosome"/>
</dbReference>
<name>A0A518GUK2_9BACT</name>
<proteinExistence type="predicted"/>
<dbReference type="KEGG" id="tpla:ElP_00860"/>
<protein>
    <submittedName>
        <fullName evidence="2">Uncharacterized protein</fullName>
    </submittedName>
</protein>
<accession>A0A518GUK2</accession>
<feature type="region of interest" description="Disordered" evidence="1">
    <location>
        <begin position="51"/>
        <end position="79"/>
    </location>
</feature>
<sequence length="79" mass="8335">MATRILHCGRSSTNDDPSLDGCVFGFRNRSQQIGDPVYLVVKHEGATGCGISPGSRRGSGACWSGPGPLRGEVMRRGTT</sequence>
<evidence type="ECO:0000256" key="1">
    <source>
        <dbReference type="SAM" id="MobiDB-lite"/>
    </source>
</evidence>
<dbReference type="EMBL" id="CP036426">
    <property type="protein sequence ID" value="QDV32263.1"/>
    <property type="molecule type" value="Genomic_DNA"/>
</dbReference>
<organism evidence="2 3">
    <name type="scientific">Tautonia plasticadhaerens</name>
    <dbReference type="NCBI Taxonomy" id="2527974"/>
    <lineage>
        <taxon>Bacteria</taxon>
        <taxon>Pseudomonadati</taxon>
        <taxon>Planctomycetota</taxon>
        <taxon>Planctomycetia</taxon>
        <taxon>Isosphaerales</taxon>
        <taxon>Isosphaeraceae</taxon>
        <taxon>Tautonia</taxon>
    </lineage>
</organism>
<dbReference type="AlphaFoldDB" id="A0A518GUK2"/>
<evidence type="ECO:0000313" key="3">
    <source>
        <dbReference type="Proteomes" id="UP000317835"/>
    </source>
</evidence>
<reference evidence="2 3" key="1">
    <citation type="submission" date="2019-02" db="EMBL/GenBank/DDBJ databases">
        <title>Deep-cultivation of Planctomycetes and their phenomic and genomic characterization uncovers novel biology.</title>
        <authorList>
            <person name="Wiegand S."/>
            <person name="Jogler M."/>
            <person name="Boedeker C."/>
            <person name="Pinto D."/>
            <person name="Vollmers J."/>
            <person name="Rivas-Marin E."/>
            <person name="Kohn T."/>
            <person name="Peeters S.H."/>
            <person name="Heuer A."/>
            <person name="Rast P."/>
            <person name="Oberbeckmann S."/>
            <person name="Bunk B."/>
            <person name="Jeske O."/>
            <person name="Meyerdierks A."/>
            <person name="Storesund J.E."/>
            <person name="Kallscheuer N."/>
            <person name="Luecker S."/>
            <person name="Lage O.M."/>
            <person name="Pohl T."/>
            <person name="Merkel B.J."/>
            <person name="Hornburger P."/>
            <person name="Mueller R.-W."/>
            <person name="Bruemmer F."/>
            <person name="Labrenz M."/>
            <person name="Spormann A.M."/>
            <person name="Op den Camp H."/>
            <person name="Overmann J."/>
            <person name="Amann R."/>
            <person name="Jetten M.S.M."/>
            <person name="Mascher T."/>
            <person name="Medema M.H."/>
            <person name="Devos D.P."/>
            <person name="Kaster A.-K."/>
            <person name="Ovreas L."/>
            <person name="Rohde M."/>
            <person name="Galperin M.Y."/>
            <person name="Jogler C."/>
        </authorList>
    </citation>
    <scope>NUCLEOTIDE SEQUENCE [LARGE SCALE GENOMIC DNA]</scope>
    <source>
        <strain evidence="2 3">ElP</strain>
    </source>
</reference>
<gene>
    <name evidence="2" type="ORF">ElP_00860</name>
</gene>
<keyword evidence="3" id="KW-1185">Reference proteome</keyword>